<feature type="domain" description="Bacterial Ig-like" evidence="2">
    <location>
        <begin position="935"/>
        <end position="1012"/>
    </location>
</feature>
<gene>
    <name evidence="3" type="ORF">QWY28_08950</name>
</gene>
<dbReference type="RefSeq" id="WP_300952137.1">
    <property type="nucleotide sequence ID" value="NZ_JAUHJQ010000002.1"/>
</dbReference>
<evidence type="ECO:0000313" key="4">
    <source>
        <dbReference type="Proteomes" id="UP001168620"/>
    </source>
</evidence>
<name>A0ABT8FFY6_9ACTN</name>
<dbReference type="EMBL" id="JAUHJQ010000002">
    <property type="protein sequence ID" value="MDN4173067.1"/>
    <property type="molecule type" value="Genomic_DNA"/>
</dbReference>
<dbReference type="InterPro" id="IPR013784">
    <property type="entry name" value="Carb-bd-like_fold"/>
</dbReference>
<reference evidence="3" key="1">
    <citation type="submission" date="2023-06" db="EMBL/GenBank/DDBJ databases">
        <title>Draft genome sequence of Nocardioides sp. SOB77.</title>
        <authorList>
            <person name="Zhang G."/>
        </authorList>
    </citation>
    <scope>NUCLEOTIDE SEQUENCE</scope>
    <source>
        <strain evidence="3">SOB77</strain>
    </source>
</reference>
<accession>A0ABT8FFY6</accession>
<dbReference type="Proteomes" id="UP001168620">
    <property type="component" value="Unassembled WGS sequence"/>
</dbReference>
<keyword evidence="1" id="KW-0732">Signal</keyword>
<organism evidence="3 4">
    <name type="scientific">Nocardioides oceani</name>
    <dbReference type="NCBI Taxonomy" id="3058369"/>
    <lineage>
        <taxon>Bacteria</taxon>
        <taxon>Bacillati</taxon>
        <taxon>Actinomycetota</taxon>
        <taxon>Actinomycetes</taxon>
        <taxon>Propionibacteriales</taxon>
        <taxon>Nocardioidaceae</taxon>
        <taxon>Nocardioides</taxon>
    </lineage>
</organism>
<sequence>MPATPLARPRTGPLVVLLTALALVLGALSASPAAALDDPAAPTTADITGTVRSGSASGPGITGVTVRVSQRSVTAGGTTYTAVATATSGATGAFVVAVPPGEGYVVGFEAPAFVPEWYDGVGTRDAATALEVTAAGRSVDTVVLAARPAGGTVSGTVRTLDGRAFNGATVTPYLFSVDARGEQRWASTGLPTATTAADGTYALPLEPGTYRIGFSRTGYATTFVGGGEIPEEGTDVVVADRQDRPGTDATLALPGRVTGRLVNPDGTPYTGRASLSFLREVRTKEHRTNTLRRSWQALQAPVATDANGYYEQTLPAGTYRVKAVLDGLGQGFLPGLVGLDQAADVTVAGERVTEVPARTIATSLLSGSVRTPQGAAVPATVEAFHRLVTDIRDGVPVVTQVTDPVATSTTAANGAWSMRVAHRSYRLRASGTTGGQPFGVYWPDAPTLAAATDVPVTGPTSGVDFTVGRAQVQNTARPWISGGAKGGTTMTAQKGTWSPGTTLAVQWLADGSPISGATGDTFTPSFFSSGVRYSIRVTGTQAGLEPLTLTSQQTGPSAGPLGGAAYENRLLPTVTGTPATGSTLTATAGEWSSTPTALAYQWTADGVDVPGATARTFDPTEASVGRRIAVEVTATGNGGKATATSTATSAVTRGAVANRVLPTVSGTPREGQKLTATPGTWSVENPTLAYQWLADGVVVPGATTPELVLGAAQVGKQVSVRVTAGRPGLAEGVAESARTAAVVADLAKLTNTVRPAVTGSPVVGGTLRATPGSWTPAPTSFTYQWQAGGTAVPGATGATYTPTAAVLGKPLTVVVTARRDRHEDTAATSLPTAPVAEGEVTVTRAPAVTGKARVGATLSAAAGTYSPGDATATYQWLRDGRDISGATDRTYRVGRDDLGRRLGVRVTYTHPTLAPTQRTASLGALVKATPRLGLTTVTDGRTAVLRVVVTAAGADPTGRVRVLERGRVVAAGLLRDGRVRLVVRQLADGMHAFTVRYAGDTLTASGSRKVRVGIPG</sequence>
<comment type="caution">
    <text evidence="3">The sequence shown here is derived from an EMBL/GenBank/DDBJ whole genome shotgun (WGS) entry which is preliminary data.</text>
</comment>
<dbReference type="Pfam" id="PF16640">
    <property type="entry name" value="Big_3_5"/>
    <property type="match status" value="1"/>
</dbReference>
<keyword evidence="4" id="KW-1185">Reference proteome</keyword>
<dbReference type="Gene3D" id="2.60.40.1120">
    <property type="entry name" value="Carboxypeptidase-like, regulatory domain"/>
    <property type="match status" value="1"/>
</dbReference>
<dbReference type="InterPro" id="IPR032109">
    <property type="entry name" value="Big_3_5"/>
</dbReference>
<dbReference type="Gene3D" id="2.60.40.2700">
    <property type="match status" value="5"/>
</dbReference>
<feature type="chain" id="PRO_5047256850" evidence="1">
    <location>
        <begin position="36"/>
        <end position="1016"/>
    </location>
</feature>
<proteinExistence type="predicted"/>
<evidence type="ECO:0000313" key="3">
    <source>
        <dbReference type="EMBL" id="MDN4173067.1"/>
    </source>
</evidence>
<evidence type="ECO:0000256" key="1">
    <source>
        <dbReference type="SAM" id="SignalP"/>
    </source>
</evidence>
<protein>
    <submittedName>
        <fullName evidence="3">Carboxypeptidase regulatory-like domain-containing protein</fullName>
    </submittedName>
</protein>
<evidence type="ECO:0000259" key="2">
    <source>
        <dbReference type="Pfam" id="PF16640"/>
    </source>
</evidence>
<feature type="signal peptide" evidence="1">
    <location>
        <begin position="1"/>
        <end position="35"/>
    </location>
</feature>
<dbReference type="SUPFAM" id="SSF49452">
    <property type="entry name" value="Starch-binding domain-like"/>
    <property type="match status" value="1"/>
</dbReference>